<evidence type="ECO:0000313" key="1">
    <source>
        <dbReference type="EMBL" id="QYS94545.1"/>
    </source>
</evidence>
<accession>A0A8G0P9M3</accession>
<sequence>MLEPTQGTVFAAPNPPSSVWPAAWARVFEIHSSISHRLLRTDIHVIPTPTSYCTVPCFPFPASHLVSSRLILPYFDCSNALDHRTGQVMAMHHIIPSGTRSLSPASHP</sequence>
<organism evidence="1 2">
    <name type="scientific">Trichoderma simmonsii</name>
    <dbReference type="NCBI Taxonomy" id="1491479"/>
    <lineage>
        <taxon>Eukaryota</taxon>
        <taxon>Fungi</taxon>
        <taxon>Dikarya</taxon>
        <taxon>Ascomycota</taxon>
        <taxon>Pezizomycotina</taxon>
        <taxon>Sordariomycetes</taxon>
        <taxon>Hypocreomycetidae</taxon>
        <taxon>Hypocreales</taxon>
        <taxon>Hypocreaceae</taxon>
        <taxon>Trichoderma</taxon>
    </lineage>
</organism>
<dbReference type="Proteomes" id="UP000826661">
    <property type="component" value="Chromosome I"/>
</dbReference>
<protein>
    <submittedName>
        <fullName evidence="1">Uncharacterized protein</fullName>
    </submittedName>
</protein>
<gene>
    <name evidence="1" type="ORF">H0G86_001875</name>
</gene>
<reference evidence="1 2" key="1">
    <citation type="journal article" date="2021" name="BMC Genomics">
        <title>Telomere-to-telomere genome assembly of asparaginase-producing Trichoderma simmonsii.</title>
        <authorList>
            <person name="Chung D."/>
            <person name="Kwon Y.M."/>
            <person name="Yang Y."/>
        </authorList>
    </citation>
    <scope>NUCLEOTIDE SEQUENCE [LARGE SCALE GENOMIC DNA]</scope>
    <source>
        <strain evidence="1 2">GH-Sj1</strain>
    </source>
</reference>
<name>A0A8G0P9M3_9HYPO</name>
<evidence type="ECO:0000313" key="2">
    <source>
        <dbReference type="Proteomes" id="UP000826661"/>
    </source>
</evidence>
<dbReference type="EMBL" id="CP075864">
    <property type="protein sequence ID" value="QYS94545.1"/>
    <property type="molecule type" value="Genomic_DNA"/>
</dbReference>
<dbReference type="AlphaFoldDB" id="A0A8G0P9M3"/>
<proteinExistence type="predicted"/>
<keyword evidence="2" id="KW-1185">Reference proteome</keyword>